<dbReference type="RefSeq" id="WP_117355785.1">
    <property type="nucleotide sequence ID" value="NZ_QURH01000034.1"/>
</dbReference>
<evidence type="ECO:0000256" key="1">
    <source>
        <dbReference type="SAM" id="MobiDB-lite"/>
    </source>
</evidence>
<gene>
    <name evidence="2" type="ORF">DZF91_01855</name>
</gene>
<dbReference type="Gene3D" id="1.10.287.1060">
    <property type="entry name" value="ESAT-6-like"/>
    <property type="match status" value="1"/>
</dbReference>
<evidence type="ECO:0000313" key="2">
    <source>
        <dbReference type="EMBL" id="RFU43307.1"/>
    </source>
</evidence>
<evidence type="ECO:0000313" key="3">
    <source>
        <dbReference type="Proteomes" id="UP000261811"/>
    </source>
</evidence>
<organism evidence="2 3">
    <name type="scientific">Actinomadura logoneensis</name>
    <dbReference type="NCBI Taxonomy" id="2293572"/>
    <lineage>
        <taxon>Bacteria</taxon>
        <taxon>Bacillati</taxon>
        <taxon>Actinomycetota</taxon>
        <taxon>Actinomycetes</taxon>
        <taxon>Streptosporangiales</taxon>
        <taxon>Thermomonosporaceae</taxon>
        <taxon>Actinomadura</taxon>
    </lineage>
</organism>
<keyword evidence="3" id="KW-1185">Reference proteome</keyword>
<dbReference type="OrthoDB" id="9827570at2"/>
<feature type="region of interest" description="Disordered" evidence="1">
    <location>
        <begin position="129"/>
        <end position="158"/>
    </location>
</feature>
<dbReference type="Pfam" id="PF10817">
    <property type="entry name" value="DUF2563"/>
    <property type="match status" value="1"/>
</dbReference>
<comment type="caution">
    <text evidence="2">The sequence shown here is derived from an EMBL/GenBank/DDBJ whole genome shotgun (WGS) entry which is preliminary data.</text>
</comment>
<protein>
    <submittedName>
        <fullName evidence="2">WXG100 family type VII secretion target</fullName>
    </submittedName>
</protein>
<accession>A0A372JTG7</accession>
<dbReference type="Proteomes" id="UP000261811">
    <property type="component" value="Unassembled WGS sequence"/>
</dbReference>
<dbReference type="AlphaFoldDB" id="A0A372JTG7"/>
<proteinExistence type="predicted"/>
<dbReference type="EMBL" id="QURH01000034">
    <property type="protein sequence ID" value="RFU43307.1"/>
    <property type="molecule type" value="Genomic_DNA"/>
</dbReference>
<dbReference type="InterPro" id="IPR022534">
    <property type="entry name" value="DUF2563"/>
</dbReference>
<sequence length="158" mass="16826">MPPKDPNDVLNGIIPGITPQAGHPTFDPNRPDLFLKTVPVGRGGGGGGHVMAIPEQIRKVADEMEKDVSALEQQLGALKAQFGEVGGWDVAKALHSNVGKAHVNMVEGIQAYIRAYRTVITRVRETATRYSTAEGGAKNASDAPRKTLDGPPAPWRPS</sequence>
<reference evidence="2 3" key="1">
    <citation type="submission" date="2018-08" db="EMBL/GenBank/DDBJ databases">
        <title>Actinomadura jelena sp. nov., a novel Actinomycete isolated from soil in Chad.</title>
        <authorList>
            <person name="Shi L."/>
        </authorList>
    </citation>
    <scope>NUCLEOTIDE SEQUENCE [LARGE SCALE GENOMIC DNA]</scope>
    <source>
        <strain evidence="2 3">NEAU-G17</strain>
    </source>
</reference>
<name>A0A372JTG7_9ACTN</name>